<protein>
    <submittedName>
        <fullName evidence="1">Uncharacterized protein</fullName>
    </submittedName>
</protein>
<keyword evidence="2" id="KW-1185">Reference proteome</keyword>
<sequence>MGNTASCTPYAVAGRGSTKVINGDGDFEEYAHSVRAAELMVENPGQFVCDSNYLSVGCRVPGLAADEELERRRLYFLLPMDMLFSVLTEDEMEAISRRAATATKKGWGASKNIGRRIFPVLSDFCLIPAEAKQVIESKPTARNIRRPVSRQKSWKPALDTIEELP</sequence>
<dbReference type="InterPro" id="IPR025322">
    <property type="entry name" value="PADRE_dom"/>
</dbReference>
<dbReference type="EMBL" id="CP136892">
    <property type="protein sequence ID" value="WOL02864.1"/>
    <property type="molecule type" value="Genomic_DNA"/>
</dbReference>
<dbReference type="AlphaFoldDB" id="A0AAQ3Q9P1"/>
<accession>A0AAQ3Q9P1</accession>
<organism evidence="1 2">
    <name type="scientific">Canna indica</name>
    <name type="common">Indian-shot</name>
    <dbReference type="NCBI Taxonomy" id="4628"/>
    <lineage>
        <taxon>Eukaryota</taxon>
        <taxon>Viridiplantae</taxon>
        <taxon>Streptophyta</taxon>
        <taxon>Embryophyta</taxon>
        <taxon>Tracheophyta</taxon>
        <taxon>Spermatophyta</taxon>
        <taxon>Magnoliopsida</taxon>
        <taxon>Liliopsida</taxon>
        <taxon>Zingiberales</taxon>
        <taxon>Cannaceae</taxon>
        <taxon>Canna</taxon>
    </lineage>
</organism>
<evidence type="ECO:0000313" key="1">
    <source>
        <dbReference type="EMBL" id="WOL02864.1"/>
    </source>
</evidence>
<dbReference type="PANTHER" id="PTHR33052">
    <property type="entry name" value="DUF4228 DOMAIN PROTEIN-RELATED"/>
    <property type="match status" value="1"/>
</dbReference>
<dbReference type="Proteomes" id="UP001327560">
    <property type="component" value="Chromosome 3"/>
</dbReference>
<gene>
    <name evidence="1" type="ORF">Cni_G11583</name>
</gene>
<proteinExistence type="predicted"/>
<dbReference type="Pfam" id="PF14009">
    <property type="entry name" value="PADRE"/>
    <property type="match status" value="1"/>
</dbReference>
<evidence type="ECO:0000313" key="2">
    <source>
        <dbReference type="Proteomes" id="UP001327560"/>
    </source>
</evidence>
<reference evidence="1 2" key="1">
    <citation type="submission" date="2023-10" db="EMBL/GenBank/DDBJ databases">
        <title>Chromosome-scale genome assembly provides insights into flower coloration mechanisms of Canna indica.</title>
        <authorList>
            <person name="Li C."/>
        </authorList>
    </citation>
    <scope>NUCLEOTIDE SEQUENCE [LARGE SCALE GENOMIC DNA]</scope>
    <source>
        <tissue evidence="1">Flower</tissue>
    </source>
</reference>
<name>A0AAQ3Q9P1_9LILI</name>